<protein>
    <submittedName>
        <fullName evidence="1">Uncharacterized protein</fullName>
    </submittedName>
</protein>
<dbReference type="EMBL" id="CP054534">
    <property type="protein sequence ID" value="QSL64650.1"/>
    <property type="molecule type" value="Genomic_DNA"/>
</dbReference>
<gene>
    <name evidence="1" type="ORF">MERGE_001952</name>
</gene>
<reference evidence="1" key="1">
    <citation type="submission" date="2020-06" db="EMBL/GenBank/DDBJ databases">
        <title>Genomes of multiple members of Pneumocystis genus reveal paths to human pathogen Pneumocystis jirovecii.</title>
        <authorList>
            <person name="Cisse O.H."/>
            <person name="Ma L."/>
            <person name="Dekker J."/>
            <person name="Khil P."/>
            <person name="Jo J."/>
            <person name="Brenchley J."/>
            <person name="Blair R."/>
            <person name="Pahar B."/>
            <person name="Chabe M."/>
            <person name="Van Rompay K.A."/>
            <person name="Keesler R."/>
            <person name="Sukura A."/>
            <person name="Hirsch V."/>
            <person name="Kutty G."/>
            <person name="Liu Y."/>
            <person name="Peng L."/>
            <person name="Chen J."/>
            <person name="Song J."/>
            <person name="Weissenbacher-Lang C."/>
            <person name="Xu J."/>
            <person name="Upham N.S."/>
            <person name="Stajich J.E."/>
            <person name="Cuomo C.A."/>
            <person name="Cushion M.T."/>
            <person name="Kovacs J.A."/>
        </authorList>
    </citation>
    <scope>NUCLEOTIDE SEQUENCE</scope>
    <source>
        <strain evidence="1">2A</strain>
    </source>
</reference>
<keyword evidence="2" id="KW-1185">Reference proteome</keyword>
<evidence type="ECO:0000313" key="1">
    <source>
        <dbReference type="EMBL" id="QSL64650.1"/>
    </source>
</evidence>
<organism evidence="1 2">
    <name type="scientific">Pneumocystis wakefieldiae</name>
    <dbReference type="NCBI Taxonomy" id="38082"/>
    <lineage>
        <taxon>Eukaryota</taxon>
        <taxon>Fungi</taxon>
        <taxon>Dikarya</taxon>
        <taxon>Ascomycota</taxon>
        <taxon>Taphrinomycotina</taxon>
        <taxon>Pneumocystomycetes</taxon>
        <taxon>Pneumocystaceae</taxon>
        <taxon>Pneumocystis</taxon>
    </lineage>
</organism>
<sequence>MVHFGINRLCFCGFDPRSISEHKTYSTMRAEPIINHSQMAYFLDPISRFRNIVDNFKYDADISSPRILESRRSFVKSKNNHKDSKENKVNTNSSEYDNLSMRMNWSDDWNFSIAKKNTINKSLYENFDFKTKKERSHTYSISDHISQMSTWQNSLILEFGMLPTLPCISYFSVLDSSDDECSDISCNESIISTSNLNSTFSNNISHIAFSDMDITNVPLKIPLFNSIGFPEIMTCILSNSSEYFKTATTFRYNGIKTSSSKTAVSSKYNSFGTITSKKRFKFKFPKIKHTQKYSEDGFTEIIIPAKHDNMDSPKIKIVSKFPDDNIKSDYMINSDSNIKLDIISTKKKKFKQDISSVSNIKQDNIVKNKNFFRKFSLKSLLKKTKAFKNKGTQTGTSVFNDVLFKESRASTKELLYSQDIFQGDNYNLNENIDIYYEHKDIYSNPKTTFSHSDSLSLTPKYVISRTGKLKKALLDRSIASDIDIPEYYESPKQSKCYCTCTCLCGACCTFSGSKHVLKRPPSVVFVEIAASRRADSSDTIDFNGDFDEKAVPNPNLTYISSNSLINQKELEFNALTLELTRNDDLKLDPKLNNHYFEHQPDKNDGQSESEFLSNSIIDSYDIMSPKLNNN</sequence>
<proteinExistence type="predicted"/>
<dbReference type="AlphaFoldDB" id="A0A899FKV6"/>
<evidence type="ECO:0000313" key="2">
    <source>
        <dbReference type="Proteomes" id="UP000663699"/>
    </source>
</evidence>
<dbReference type="OrthoDB" id="5410350at2759"/>
<dbReference type="Proteomes" id="UP000663699">
    <property type="component" value="Chromosome 3"/>
</dbReference>
<accession>A0A899FKV6</accession>
<name>A0A899FKV6_9ASCO</name>